<feature type="region of interest" description="Disordered" evidence="1">
    <location>
        <begin position="1"/>
        <end position="71"/>
    </location>
</feature>
<reference evidence="2 3" key="1">
    <citation type="submission" date="2018-02" db="EMBL/GenBank/DDBJ databases">
        <title>The genomes of Aspergillus section Nigri reveals drivers in fungal speciation.</title>
        <authorList>
            <consortium name="DOE Joint Genome Institute"/>
            <person name="Vesth T.C."/>
            <person name="Nybo J."/>
            <person name="Theobald S."/>
            <person name="Brandl J."/>
            <person name="Frisvad J.C."/>
            <person name="Nielsen K.F."/>
            <person name="Lyhne E.K."/>
            <person name="Kogle M.E."/>
            <person name="Kuo A."/>
            <person name="Riley R."/>
            <person name="Clum A."/>
            <person name="Nolan M."/>
            <person name="Lipzen A."/>
            <person name="Salamov A."/>
            <person name="Henrissat B."/>
            <person name="Wiebenga A."/>
            <person name="De vries R.P."/>
            <person name="Grigoriev I.V."/>
            <person name="Mortensen U.H."/>
            <person name="Andersen M.R."/>
            <person name="Baker S.E."/>
        </authorList>
    </citation>
    <scope>NUCLEOTIDE SEQUENCE [LARGE SCALE GENOMIC DNA]</scope>
    <source>
        <strain evidence="2 3">CBS 707.79</strain>
    </source>
</reference>
<dbReference type="Proteomes" id="UP000247810">
    <property type="component" value="Unassembled WGS sequence"/>
</dbReference>
<evidence type="ECO:0000313" key="3">
    <source>
        <dbReference type="Proteomes" id="UP000247810"/>
    </source>
</evidence>
<feature type="compositionally biased region" description="Low complexity" evidence="1">
    <location>
        <begin position="31"/>
        <end position="42"/>
    </location>
</feature>
<keyword evidence="3" id="KW-1185">Reference proteome</keyword>
<evidence type="ECO:0000256" key="1">
    <source>
        <dbReference type="SAM" id="MobiDB-lite"/>
    </source>
</evidence>
<protein>
    <submittedName>
        <fullName evidence="2">Uncharacterized protein</fullName>
    </submittedName>
</protein>
<proteinExistence type="predicted"/>
<accession>A0A319DI56</accession>
<dbReference type="AlphaFoldDB" id="A0A319DI56"/>
<sequence length="308" mass="35017">MFVLYDRQNPQYMYKERQTPRTSSGNHSPRRPQLLQRHLPPLRNRRHNNHRQIRGQVRMQRQDARPQAALRQKRRYHLPATLRHDLVIPMPISRGPALISLRSAHPRHEIDTPLPLNRVPLRQPRQTPALHLHPPHPAFVPRATPVHPDLVPRRPVVEEVRDGMAFAQQAQFGVAPVQRHVEAHFVEYGRRVGGWGDADVAPAAVDLVEEEGLAVGDHGCCVRVRFMVMVMVMLAGCAGHAGFCPAREIERWLVGLFQDAGLGQVGFFSVESLGLTNLRSLHRHTTLPYTQFITVYVCTVPSRKNHSS</sequence>
<dbReference type="EMBL" id="KZ825828">
    <property type="protein sequence ID" value="PYH97181.1"/>
    <property type="molecule type" value="Genomic_DNA"/>
</dbReference>
<name>A0A319DI56_9EURO</name>
<gene>
    <name evidence="2" type="ORF">BO71DRAFT_146309</name>
</gene>
<evidence type="ECO:0000313" key="2">
    <source>
        <dbReference type="EMBL" id="PYH97181.1"/>
    </source>
</evidence>
<dbReference type="VEuPathDB" id="FungiDB:BO71DRAFT_146309"/>
<organism evidence="2 3">
    <name type="scientific">Aspergillus ellipticus CBS 707.79</name>
    <dbReference type="NCBI Taxonomy" id="1448320"/>
    <lineage>
        <taxon>Eukaryota</taxon>
        <taxon>Fungi</taxon>
        <taxon>Dikarya</taxon>
        <taxon>Ascomycota</taxon>
        <taxon>Pezizomycotina</taxon>
        <taxon>Eurotiomycetes</taxon>
        <taxon>Eurotiomycetidae</taxon>
        <taxon>Eurotiales</taxon>
        <taxon>Aspergillaceae</taxon>
        <taxon>Aspergillus</taxon>
        <taxon>Aspergillus subgen. Circumdati</taxon>
    </lineage>
</organism>
<feature type="compositionally biased region" description="Basic residues" evidence="1">
    <location>
        <begin position="43"/>
        <end position="53"/>
    </location>
</feature>